<proteinExistence type="predicted"/>
<evidence type="ECO:0000256" key="1">
    <source>
        <dbReference type="SAM" id="MobiDB-lite"/>
    </source>
</evidence>
<feature type="region of interest" description="Disordered" evidence="1">
    <location>
        <begin position="375"/>
        <end position="405"/>
    </location>
</feature>
<evidence type="ECO:0000313" key="2">
    <source>
        <dbReference type="EMBL" id="KXZ70248.1"/>
    </source>
</evidence>
<dbReference type="Proteomes" id="UP000075544">
    <property type="component" value="Unassembled WGS sequence"/>
</dbReference>
<name>A0A150HUI0_9GAMM</name>
<evidence type="ECO:0008006" key="4">
    <source>
        <dbReference type="Google" id="ProtNLM"/>
    </source>
</evidence>
<reference evidence="2 3" key="1">
    <citation type="journal article" date="2016" name="Sci. Rep.">
        <title>Genomic and phenotypic characterization of the species Acinetobacter venetianus.</title>
        <authorList>
            <person name="Fondi M."/>
            <person name="Maida I."/>
            <person name="Perrin E."/>
            <person name="Orlandini V."/>
            <person name="La Torre L."/>
            <person name="Bosi E."/>
            <person name="Negroni A."/>
            <person name="Zanaroli G."/>
            <person name="Fava F."/>
            <person name="Decorosi F."/>
            <person name="Giovannetti L."/>
            <person name="Viti C."/>
            <person name="Vaneechoutte M."/>
            <person name="Dijkshoorn L."/>
            <person name="Fani R."/>
        </authorList>
    </citation>
    <scope>NUCLEOTIDE SEQUENCE [LARGE SCALE GENOMIC DNA]</scope>
    <source>
        <strain evidence="2 3">LUH13518</strain>
    </source>
</reference>
<sequence length="405" mass="47236">MDNKHLNKQKRSLPQPLSGLALLQEVTHQHKHIHLGNEIKSQIAQCSLDNLVEPIIKKSEFVLLIMNAPAEIVRLVEHQQPHGKTTYSLDFDPSIRLLLKNFQELILAKSSESIAVGIECQAFDTALKFFKTDGLNGLINREVGLSRHDHKGFMRVVKLFNTLAITIRKYMNLPRIKRKIRDRDANCKATKKRCIELAQALFQNYSKVLFVRMDFALQRDIETLTKNMHDIDQYQSKNDLAYIKKCLSKLLDMKRHHPLMKDVIGHIIRFEYTVRTGFHFHAYFMFDGNKHREDITIAQVIAKLWNEKITKGLGVAHICNMKKSSYRYDGIGMIHHSDELKQQYLFRTFDYICKAAQFFIFLNIKGARRFQFSDLPEPKSNAGRPRKEINKQLPLFNDNNNMEQK</sequence>
<evidence type="ECO:0000313" key="3">
    <source>
        <dbReference type="Proteomes" id="UP000075544"/>
    </source>
</evidence>
<accession>A0A150HUI0</accession>
<dbReference type="RefSeq" id="WP_061524842.1">
    <property type="nucleotide sequence ID" value="NZ_JRHX01000059.1"/>
</dbReference>
<comment type="caution">
    <text evidence="2">The sequence shown here is derived from an EMBL/GenBank/DDBJ whole genome shotgun (WGS) entry which is preliminary data.</text>
</comment>
<dbReference type="AlphaFoldDB" id="A0A150HUI0"/>
<dbReference type="PATRIC" id="fig|52133.19.peg.1954"/>
<organism evidence="2 3">
    <name type="scientific">Acinetobacter venetianus</name>
    <dbReference type="NCBI Taxonomy" id="52133"/>
    <lineage>
        <taxon>Bacteria</taxon>
        <taxon>Pseudomonadati</taxon>
        <taxon>Pseudomonadota</taxon>
        <taxon>Gammaproteobacteria</taxon>
        <taxon>Moraxellales</taxon>
        <taxon>Moraxellaceae</taxon>
        <taxon>Acinetobacter</taxon>
    </lineage>
</organism>
<gene>
    <name evidence="2" type="ORF">AVENLUH13518_01927</name>
</gene>
<protein>
    <recommendedName>
        <fullName evidence="4">Inovirus Gp2 family protein</fullName>
    </recommendedName>
</protein>
<dbReference type="EMBL" id="JRHX01000059">
    <property type="protein sequence ID" value="KXZ70248.1"/>
    <property type="molecule type" value="Genomic_DNA"/>
</dbReference>